<name>A0ABQ9U9V3_SAGOE</name>
<keyword evidence="2" id="KW-1185">Reference proteome</keyword>
<sequence>MAYGSRDEMAFNSSGLCLGKATPDGQQQVHARCTELTTCSSDEQTGRTSSIHIRVHVTSLAADLFSGQHIPVSGRRLPSHERQMFVSPVPSSRKPPDSGVTVIGQNSVSKTKLITSPQKSICRLVHPAQYLELHYRQHMNGLDSSREVITGPCVRCRDMDEGTETRDQRLVYQEA</sequence>
<protein>
    <submittedName>
        <fullName evidence="1">Uncharacterized protein</fullName>
    </submittedName>
</protein>
<reference evidence="1 2" key="1">
    <citation type="submission" date="2023-05" db="EMBL/GenBank/DDBJ databases">
        <title>B98-5 Cell Line De Novo Hybrid Assembly: An Optical Mapping Approach.</title>
        <authorList>
            <person name="Kananen K."/>
            <person name="Auerbach J.A."/>
            <person name="Kautto E."/>
            <person name="Blachly J.S."/>
        </authorList>
    </citation>
    <scope>NUCLEOTIDE SEQUENCE [LARGE SCALE GENOMIC DNA]</scope>
    <source>
        <strain evidence="1">B95-8</strain>
        <tissue evidence="1">Cell line</tissue>
    </source>
</reference>
<proteinExistence type="predicted"/>
<evidence type="ECO:0000313" key="1">
    <source>
        <dbReference type="EMBL" id="KAK2093413.1"/>
    </source>
</evidence>
<organism evidence="1 2">
    <name type="scientific">Saguinus oedipus</name>
    <name type="common">Cotton-top tamarin</name>
    <name type="synonym">Oedipomidas oedipus</name>
    <dbReference type="NCBI Taxonomy" id="9490"/>
    <lineage>
        <taxon>Eukaryota</taxon>
        <taxon>Metazoa</taxon>
        <taxon>Chordata</taxon>
        <taxon>Craniata</taxon>
        <taxon>Vertebrata</taxon>
        <taxon>Euteleostomi</taxon>
        <taxon>Mammalia</taxon>
        <taxon>Eutheria</taxon>
        <taxon>Euarchontoglires</taxon>
        <taxon>Primates</taxon>
        <taxon>Haplorrhini</taxon>
        <taxon>Platyrrhini</taxon>
        <taxon>Cebidae</taxon>
        <taxon>Callitrichinae</taxon>
        <taxon>Saguinus</taxon>
    </lineage>
</organism>
<comment type="caution">
    <text evidence="1">The sequence shown here is derived from an EMBL/GenBank/DDBJ whole genome shotgun (WGS) entry which is preliminary data.</text>
</comment>
<dbReference type="Proteomes" id="UP001266305">
    <property type="component" value="Unassembled WGS sequence"/>
</dbReference>
<accession>A0ABQ9U9V3</accession>
<gene>
    <name evidence="1" type="ORF">P7K49_029942</name>
</gene>
<evidence type="ECO:0000313" key="2">
    <source>
        <dbReference type="Proteomes" id="UP001266305"/>
    </source>
</evidence>
<dbReference type="EMBL" id="JASSZA010000015">
    <property type="protein sequence ID" value="KAK2093413.1"/>
    <property type="molecule type" value="Genomic_DNA"/>
</dbReference>